<feature type="chain" id="PRO_5007086618" description="Secreted protein" evidence="1">
    <location>
        <begin position="24"/>
        <end position="79"/>
    </location>
</feature>
<comment type="caution">
    <text evidence="2">The sequence shown here is derived from an EMBL/GenBank/DDBJ whole genome shotgun (WGS) entry which is preliminary data.</text>
</comment>
<keyword evidence="3" id="KW-1185">Reference proteome</keyword>
<evidence type="ECO:0000256" key="1">
    <source>
        <dbReference type="SAM" id="SignalP"/>
    </source>
</evidence>
<dbReference type="Proteomes" id="UP000056209">
    <property type="component" value="Unassembled WGS sequence"/>
</dbReference>
<feature type="signal peptide" evidence="1">
    <location>
        <begin position="1"/>
        <end position="23"/>
    </location>
</feature>
<dbReference type="EMBL" id="BCMS01000001">
    <property type="protein sequence ID" value="GAQ22723.1"/>
    <property type="molecule type" value="Genomic_DNA"/>
</dbReference>
<proteinExistence type="predicted"/>
<keyword evidence="1" id="KW-0732">Signal</keyword>
<evidence type="ECO:0008006" key="4">
    <source>
        <dbReference type="Google" id="ProtNLM"/>
    </source>
</evidence>
<gene>
    <name evidence="2" type="ORF">DEIGR_102750</name>
</gene>
<reference evidence="3" key="1">
    <citation type="submission" date="2015-11" db="EMBL/GenBank/DDBJ databases">
        <title>Draft Genome Sequence of the Radioresistant Bacterium Deinococcus grandis, Isolated from Freshwater Fish in Japan.</title>
        <authorList>
            <person name="Satoh K."/>
            <person name="Onodera T."/>
            <person name="Omoso K."/>
            <person name="Takeda-Yano K."/>
            <person name="Katayama T."/>
            <person name="Oono Y."/>
            <person name="Narumi I."/>
        </authorList>
    </citation>
    <scope>NUCLEOTIDE SEQUENCE [LARGE SCALE GENOMIC DNA]</scope>
    <source>
        <strain evidence="3">ATCC 43672</strain>
    </source>
</reference>
<dbReference type="RefSeq" id="WP_058978030.1">
    <property type="nucleotide sequence ID" value="NZ_BCMS01000001.1"/>
</dbReference>
<evidence type="ECO:0000313" key="3">
    <source>
        <dbReference type="Proteomes" id="UP000056209"/>
    </source>
</evidence>
<sequence length="79" mass="8219">MLATLLALPLSVLPLFTAAPAIRASLNAAPAAFHVTYSPDRSSCAALRWRHPPVTLGAQTLMPVILRPPPGACPPLTAP</sequence>
<accession>A0A100HL20</accession>
<dbReference type="AlphaFoldDB" id="A0A100HL20"/>
<evidence type="ECO:0000313" key="2">
    <source>
        <dbReference type="EMBL" id="GAQ22723.1"/>
    </source>
</evidence>
<name>A0A100HL20_9DEIO</name>
<protein>
    <recommendedName>
        <fullName evidence="4">Secreted protein</fullName>
    </recommendedName>
</protein>
<organism evidence="2 3">
    <name type="scientific">Deinococcus grandis</name>
    <dbReference type="NCBI Taxonomy" id="57498"/>
    <lineage>
        <taxon>Bacteria</taxon>
        <taxon>Thermotogati</taxon>
        <taxon>Deinococcota</taxon>
        <taxon>Deinococci</taxon>
        <taxon>Deinococcales</taxon>
        <taxon>Deinococcaceae</taxon>
        <taxon>Deinococcus</taxon>
    </lineage>
</organism>